<dbReference type="Pfam" id="PF07992">
    <property type="entry name" value="Pyr_redox_2"/>
    <property type="match status" value="1"/>
</dbReference>
<comment type="caution">
    <text evidence="4">The sequence shown here is derived from an EMBL/GenBank/DDBJ whole genome shotgun (WGS) entry which is preliminary data.</text>
</comment>
<reference evidence="4" key="1">
    <citation type="journal article" date="2014" name="Front. Microbiol.">
        <title>High frequency of phylogenetically diverse reductive dehalogenase-homologous genes in deep subseafloor sedimentary metagenomes.</title>
        <authorList>
            <person name="Kawai M."/>
            <person name="Futagami T."/>
            <person name="Toyoda A."/>
            <person name="Takaki Y."/>
            <person name="Nishi S."/>
            <person name="Hori S."/>
            <person name="Arai W."/>
            <person name="Tsubouchi T."/>
            <person name="Morono Y."/>
            <person name="Uchiyama I."/>
            <person name="Ito T."/>
            <person name="Fujiyama A."/>
            <person name="Inagaki F."/>
            <person name="Takami H."/>
        </authorList>
    </citation>
    <scope>NUCLEOTIDE SEQUENCE</scope>
    <source>
        <strain evidence="4">Expedition CK06-06</strain>
    </source>
</reference>
<evidence type="ECO:0000256" key="2">
    <source>
        <dbReference type="ARBA" id="ARBA00023002"/>
    </source>
</evidence>
<evidence type="ECO:0000313" key="4">
    <source>
        <dbReference type="EMBL" id="GAG84331.1"/>
    </source>
</evidence>
<dbReference type="Gene3D" id="3.50.50.60">
    <property type="entry name" value="FAD/NAD(P)-binding domain"/>
    <property type="match status" value="1"/>
</dbReference>
<proteinExistence type="predicted"/>
<accession>X1CJC7</accession>
<evidence type="ECO:0000256" key="1">
    <source>
        <dbReference type="ARBA" id="ARBA00022630"/>
    </source>
</evidence>
<gene>
    <name evidence="4" type="ORF">S01H4_29957</name>
</gene>
<dbReference type="EMBL" id="BART01015429">
    <property type="protein sequence ID" value="GAG84331.1"/>
    <property type="molecule type" value="Genomic_DNA"/>
</dbReference>
<dbReference type="SUPFAM" id="SSF51971">
    <property type="entry name" value="Nucleotide-binding domain"/>
    <property type="match status" value="1"/>
</dbReference>
<sequence>MKKYDLIIIGAGPAGLTAALYAARYKMNFLVIGKNPGGLIGEAHEICNFPSYDRISGAELMKRFIEPVKKLGVEIKQEEILDVKKNKNDFEIVTNKNKYSVKKIIFATGSERKKLDIAKEKEFVGKGLSYCATCDAGFYKDKITGVVGGSDAALTAALLLTKFAKKFI</sequence>
<dbReference type="InterPro" id="IPR050097">
    <property type="entry name" value="Ferredoxin-NADP_redctase_2"/>
</dbReference>
<dbReference type="AlphaFoldDB" id="X1CJC7"/>
<name>X1CJC7_9ZZZZ</name>
<dbReference type="PRINTS" id="PR00368">
    <property type="entry name" value="FADPNR"/>
</dbReference>
<feature type="domain" description="FAD/NAD(P)-binding" evidence="3">
    <location>
        <begin position="4"/>
        <end position="166"/>
    </location>
</feature>
<protein>
    <recommendedName>
        <fullName evidence="3">FAD/NAD(P)-binding domain-containing protein</fullName>
    </recommendedName>
</protein>
<keyword evidence="2" id="KW-0560">Oxidoreductase</keyword>
<dbReference type="InterPro" id="IPR023753">
    <property type="entry name" value="FAD/NAD-binding_dom"/>
</dbReference>
<organism evidence="4">
    <name type="scientific">marine sediment metagenome</name>
    <dbReference type="NCBI Taxonomy" id="412755"/>
    <lineage>
        <taxon>unclassified sequences</taxon>
        <taxon>metagenomes</taxon>
        <taxon>ecological metagenomes</taxon>
    </lineage>
</organism>
<dbReference type="InterPro" id="IPR036188">
    <property type="entry name" value="FAD/NAD-bd_sf"/>
</dbReference>
<dbReference type="GO" id="GO:0016491">
    <property type="term" value="F:oxidoreductase activity"/>
    <property type="evidence" value="ECO:0007669"/>
    <property type="project" value="UniProtKB-KW"/>
</dbReference>
<dbReference type="PANTHER" id="PTHR48105">
    <property type="entry name" value="THIOREDOXIN REDUCTASE 1-RELATED-RELATED"/>
    <property type="match status" value="1"/>
</dbReference>
<dbReference type="PRINTS" id="PR00469">
    <property type="entry name" value="PNDRDTASEII"/>
</dbReference>
<evidence type="ECO:0000259" key="3">
    <source>
        <dbReference type="Pfam" id="PF07992"/>
    </source>
</evidence>
<keyword evidence="1" id="KW-0285">Flavoprotein</keyword>